<evidence type="ECO:0000313" key="3">
    <source>
        <dbReference type="Proteomes" id="UP000294498"/>
    </source>
</evidence>
<accession>A0A4R8DID8</accession>
<gene>
    <name evidence="2" type="ORF">EDB95_5182</name>
</gene>
<feature type="transmembrane region" description="Helical" evidence="1">
    <location>
        <begin position="9"/>
        <end position="27"/>
    </location>
</feature>
<keyword evidence="1" id="KW-0472">Membrane</keyword>
<feature type="transmembrane region" description="Helical" evidence="1">
    <location>
        <begin position="33"/>
        <end position="54"/>
    </location>
</feature>
<sequence length="126" mass="13307">MTSHFTPRIYAILLMAAGYGWAGGHYIPQDAPATAYLFQAVILTILLILSAGVIRAMAAPTPLGRRYVLALTIFAILTLLINLANIVRGMTGAGPGGSHNALVDLVPIGLIIAGDVLWLASLRRSQ</sequence>
<dbReference type="Proteomes" id="UP000294498">
    <property type="component" value="Unassembled WGS sequence"/>
</dbReference>
<name>A0A4R8DID8_9BACT</name>
<keyword evidence="3" id="KW-1185">Reference proteome</keyword>
<dbReference type="RefSeq" id="WP_133999394.1">
    <property type="nucleotide sequence ID" value="NZ_SODV01000002.1"/>
</dbReference>
<organism evidence="2 3">
    <name type="scientific">Dinghuibacter silviterrae</name>
    <dbReference type="NCBI Taxonomy" id="1539049"/>
    <lineage>
        <taxon>Bacteria</taxon>
        <taxon>Pseudomonadati</taxon>
        <taxon>Bacteroidota</taxon>
        <taxon>Chitinophagia</taxon>
        <taxon>Chitinophagales</taxon>
        <taxon>Chitinophagaceae</taxon>
        <taxon>Dinghuibacter</taxon>
    </lineage>
</organism>
<evidence type="ECO:0000313" key="2">
    <source>
        <dbReference type="EMBL" id="TDW97335.1"/>
    </source>
</evidence>
<keyword evidence="1" id="KW-0812">Transmembrane</keyword>
<feature type="transmembrane region" description="Helical" evidence="1">
    <location>
        <begin position="66"/>
        <end position="87"/>
    </location>
</feature>
<keyword evidence="1" id="KW-1133">Transmembrane helix</keyword>
<proteinExistence type="predicted"/>
<feature type="transmembrane region" description="Helical" evidence="1">
    <location>
        <begin position="99"/>
        <end position="120"/>
    </location>
</feature>
<protein>
    <submittedName>
        <fullName evidence="2">Uncharacterized protein</fullName>
    </submittedName>
</protein>
<dbReference type="EMBL" id="SODV01000002">
    <property type="protein sequence ID" value="TDW97335.1"/>
    <property type="molecule type" value="Genomic_DNA"/>
</dbReference>
<dbReference type="AlphaFoldDB" id="A0A4R8DID8"/>
<evidence type="ECO:0000256" key="1">
    <source>
        <dbReference type="SAM" id="Phobius"/>
    </source>
</evidence>
<reference evidence="2 3" key="1">
    <citation type="submission" date="2019-03" db="EMBL/GenBank/DDBJ databases">
        <title>Genomic Encyclopedia of Type Strains, Phase IV (KMG-IV): sequencing the most valuable type-strain genomes for metagenomic binning, comparative biology and taxonomic classification.</title>
        <authorList>
            <person name="Goeker M."/>
        </authorList>
    </citation>
    <scope>NUCLEOTIDE SEQUENCE [LARGE SCALE GENOMIC DNA]</scope>
    <source>
        <strain evidence="2 3">DSM 100059</strain>
    </source>
</reference>
<comment type="caution">
    <text evidence="2">The sequence shown here is derived from an EMBL/GenBank/DDBJ whole genome shotgun (WGS) entry which is preliminary data.</text>
</comment>